<name>A0A444HE44_9FLAO</name>
<protein>
    <submittedName>
        <fullName evidence="4">Energy transducer TonB</fullName>
    </submittedName>
</protein>
<dbReference type="Gene3D" id="3.30.1150.10">
    <property type="match status" value="1"/>
</dbReference>
<feature type="region of interest" description="Disordered" evidence="1">
    <location>
        <begin position="116"/>
        <end position="161"/>
    </location>
</feature>
<sequence length="277" mass="28995">MSKVSIVNQGWIDLVFEGRNKDYGAYQLRRDDSKTTGIALVAGISLMCALVAIPAMINYFKDEAIVSDSSLTLPQTTVLVDIEPLAVEQPKPAVTKPTGGTTSSQPTVAYTSLVATSDPTPTDIPDTNTVLNTNAGSTTSAGDSNGTLTGTAPTGTPPGTDTGLTLNSGGGGGGTIETFVDVAPQFPGGIQEFYDQVAHKFRTPEVDVARTMKVYVSFVVEIDGSLTAIKATRDPGLGMGAEAVRVLKSITTKWKPGMKNGKAVRTAYNLPITIKVH</sequence>
<proteinExistence type="predicted"/>
<evidence type="ECO:0000313" key="5">
    <source>
        <dbReference type="Proteomes" id="UP000287527"/>
    </source>
</evidence>
<keyword evidence="5" id="KW-1185">Reference proteome</keyword>
<organism evidence="4 5">
    <name type="scientific">Flavobacterium cerinum</name>
    <dbReference type="NCBI Taxonomy" id="2502784"/>
    <lineage>
        <taxon>Bacteria</taxon>
        <taxon>Pseudomonadati</taxon>
        <taxon>Bacteroidota</taxon>
        <taxon>Flavobacteriia</taxon>
        <taxon>Flavobacteriales</taxon>
        <taxon>Flavobacteriaceae</taxon>
        <taxon>Flavobacterium</taxon>
    </lineage>
</organism>
<reference evidence="4 5" key="1">
    <citation type="submission" date="2019-01" db="EMBL/GenBank/DDBJ databases">
        <title>Flavobacterium sp. nov.,isolated from freshwater.</title>
        <authorList>
            <person name="Zhang R."/>
            <person name="Du Z.-J."/>
        </authorList>
    </citation>
    <scope>NUCLEOTIDE SEQUENCE [LARGE SCALE GENOMIC DNA]</scope>
    <source>
        <strain evidence="4 5">1E403</strain>
    </source>
</reference>
<feature type="transmembrane region" description="Helical" evidence="2">
    <location>
        <begin position="38"/>
        <end position="60"/>
    </location>
</feature>
<dbReference type="OrthoDB" id="1095452at2"/>
<dbReference type="Pfam" id="PF03544">
    <property type="entry name" value="TonB_C"/>
    <property type="match status" value="1"/>
</dbReference>
<dbReference type="EMBL" id="SBII01000002">
    <property type="protein sequence ID" value="RWX02478.1"/>
    <property type="molecule type" value="Genomic_DNA"/>
</dbReference>
<feature type="compositionally biased region" description="Low complexity" evidence="1">
    <location>
        <begin position="116"/>
        <end position="129"/>
    </location>
</feature>
<evidence type="ECO:0000313" key="4">
    <source>
        <dbReference type="EMBL" id="RWX02478.1"/>
    </source>
</evidence>
<feature type="compositionally biased region" description="Low complexity" evidence="1">
    <location>
        <begin position="146"/>
        <end position="161"/>
    </location>
</feature>
<gene>
    <name evidence="4" type="ORF">EPI11_04465</name>
</gene>
<dbReference type="InterPro" id="IPR037682">
    <property type="entry name" value="TonB_C"/>
</dbReference>
<dbReference type="RefSeq" id="WP_128388750.1">
    <property type="nucleotide sequence ID" value="NZ_SBII01000002.1"/>
</dbReference>
<keyword evidence="2" id="KW-0812">Transmembrane</keyword>
<comment type="caution">
    <text evidence="4">The sequence shown here is derived from an EMBL/GenBank/DDBJ whole genome shotgun (WGS) entry which is preliminary data.</text>
</comment>
<evidence type="ECO:0000259" key="3">
    <source>
        <dbReference type="Pfam" id="PF03544"/>
    </source>
</evidence>
<dbReference type="GO" id="GO:0055085">
    <property type="term" value="P:transmembrane transport"/>
    <property type="evidence" value="ECO:0007669"/>
    <property type="project" value="InterPro"/>
</dbReference>
<feature type="compositionally biased region" description="Polar residues" evidence="1">
    <location>
        <begin position="130"/>
        <end position="145"/>
    </location>
</feature>
<dbReference type="AlphaFoldDB" id="A0A444HE44"/>
<accession>A0A444HE44</accession>
<keyword evidence="2" id="KW-0472">Membrane</keyword>
<dbReference type="Proteomes" id="UP000287527">
    <property type="component" value="Unassembled WGS sequence"/>
</dbReference>
<evidence type="ECO:0000256" key="2">
    <source>
        <dbReference type="SAM" id="Phobius"/>
    </source>
</evidence>
<dbReference type="SUPFAM" id="SSF74653">
    <property type="entry name" value="TolA/TonB C-terminal domain"/>
    <property type="match status" value="1"/>
</dbReference>
<evidence type="ECO:0000256" key="1">
    <source>
        <dbReference type="SAM" id="MobiDB-lite"/>
    </source>
</evidence>
<keyword evidence="2" id="KW-1133">Transmembrane helix</keyword>
<feature type="domain" description="TonB C-terminal" evidence="3">
    <location>
        <begin position="213"/>
        <end position="272"/>
    </location>
</feature>